<feature type="region of interest" description="Disordered" evidence="1">
    <location>
        <begin position="1192"/>
        <end position="1247"/>
    </location>
</feature>
<reference evidence="3 5" key="1">
    <citation type="journal article" date="2008" name="Science">
        <title>The Physcomitrella genome reveals evolutionary insights into the conquest of land by plants.</title>
        <authorList>
            <person name="Rensing S."/>
            <person name="Lang D."/>
            <person name="Zimmer A."/>
            <person name="Terry A."/>
            <person name="Salamov A."/>
            <person name="Shapiro H."/>
            <person name="Nishiyama T."/>
            <person name="Perroud P.-F."/>
            <person name="Lindquist E."/>
            <person name="Kamisugi Y."/>
            <person name="Tanahashi T."/>
            <person name="Sakakibara K."/>
            <person name="Fujita T."/>
            <person name="Oishi K."/>
            <person name="Shin-I T."/>
            <person name="Kuroki Y."/>
            <person name="Toyoda A."/>
            <person name="Suzuki Y."/>
            <person name="Hashimoto A."/>
            <person name="Yamaguchi K."/>
            <person name="Sugano A."/>
            <person name="Kohara Y."/>
            <person name="Fujiyama A."/>
            <person name="Anterola A."/>
            <person name="Aoki S."/>
            <person name="Ashton N."/>
            <person name="Barbazuk W.B."/>
            <person name="Barker E."/>
            <person name="Bennetzen J."/>
            <person name="Bezanilla M."/>
            <person name="Blankenship R."/>
            <person name="Cho S.H."/>
            <person name="Dutcher S."/>
            <person name="Estelle M."/>
            <person name="Fawcett J.A."/>
            <person name="Gundlach H."/>
            <person name="Hanada K."/>
            <person name="Heyl A."/>
            <person name="Hicks K.A."/>
            <person name="Hugh J."/>
            <person name="Lohr M."/>
            <person name="Mayer K."/>
            <person name="Melkozernov A."/>
            <person name="Murata T."/>
            <person name="Nelson D."/>
            <person name="Pils B."/>
            <person name="Prigge M."/>
            <person name="Reiss B."/>
            <person name="Renner T."/>
            <person name="Rombauts S."/>
            <person name="Rushton P."/>
            <person name="Sanderfoot A."/>
            <person name="Schween G."/>
            <person name="Shiu S.-H."/>
            <person name="Stueber K."/>
            <person name="Theodoulou F.L."/>
            <person name="Tu H."/>
            <person name="Van de Peer Y."/>
            <person name="Verrier P.J."/>
            <person name="Waters E."/>
            <person name="Wood A."/>
            <person name="Yang L."/>
            <person name="Cove D."/>
            <person name="Cuming A."/>
            <person name="Hasebe M."/>
            <person name="Lucas S."/>
            <person name="Mishler D.B."/>
            <person name="Reski R."/>
            <person name="Grigoriev I."/>
            <person name="Quatrano R.S."/>
            <person name="Boore J.L."/>
        </authorList>
    </citation>
    <scope>NUCLEOTIDE SEQUENCE [LARGE SCALE GENOMIC DNA]</scope>
    <source>
        <strain evidence="4 5">cv. Gransden 2004</strain>
    </source>
</reference>
<evidence type="ECO:0000256" key="1">
    <source>
        <dbReference type="SAM" id="MobiDB-lite"/>
    </source>
</evidence>
<dbReference type="KEGG" id="ppp:112289198"/>
<reference evidence="4" key="3">
    <citation type="submission" date="2020-12" db="UniProtKB">
        <authorList>
            <consortium name="EnsemblPlants"/>
        </authorList>
    </citation>
    <scope>IDENTIFICATION</scope>
</reference>
<feature type="region of interest" description="Disordered" evidence="1">
    <location>
        <begin position="829"/>
        <end position="893"/>
    </location>
</feature>
<gene>
    <name evidence="4" type="primary">LOC112289198</name>
    <name evidence="3" type="ORF">PHYPA_016020</name>
</gene>
<feature type="domain" description="C2 NT-type" evidence="2">
    <location>
        <begin position="403"/>
        <end position="549"/>
    </location>
</feature>
<dbReference type="Proteomes" id="UP000006727">
    <property type="component" value="Chromosome 12"/>
</dbReference>
<evidence type="ECO:0000259" key="2">
    <source>
        <dbReference type="PROSITE" id="PS51840"/>
    </source>
</evidence>
<accession>A0A2K1JQ20</accession>
<dbReference type="RefSeq" id="XP_024389980.1">
    <property type="nucleotide sequence ID" value="XM_024534212.2"/>
</dbReference>
<evidence type="ECO:0000313" key="3">
    <source>
        <dbReference type="EMBL" id="PNR43639.1"/>
    </source>
</evidence>
<dbReference type="RefSeq" id="XP_024389981.1">
    <property type="nucleotide sequence ID" value="XM_024534213.2"/>
</dbReference>
<dbReference type="OrthoDB" id="1939186at2759"/>
<dbReference type="PROSITE" id="PS51840">
    <property type="entry name" value="C2_NT"/>
    <property type="match status" value="1"/>
</dbReference>
<dbReference type="EMBL" id="ABEU02000012">
    <property type="protein sequence ID" value="PNR43639.1"/>
    <property type="molecule type" value="Genomic_DNA"/>
</dbReference>
<proteinExistence type="predicted"/>
<feature type="compositionally biased region" description="Polar residues" evidence="1">
    <location>
        <begin position="211"/>
        <end position="221"/>
    </location>
</feature>
<sequence>MGKETPLSPALGGGGGGDRRDDTGGQLLRELEALNQVLHNAGQPNGRPLRKETPSSPFLGSVPAPRRSQETHSPLLRARSETQPEALPSSLMTSYASLRTRDSRSGEQLPSPYLGGRMSGAHAPPLSLSGGLDKPQIEPRSPVTVSLNGGNAPSFGRSGSRREGGSRPPLGDPMSPFMVARRSVDSAPSARSQLLRLSDDNTPRSPLSIGGQFSNGLSSPSLRARRSEGVPSRTGGVAVEPQSSLGRIEETKGSSYEKDQGGVVHLSRGIVPQSPRFGSARAVSESQTTARSLGSLNITELTLATAAAAMKSPLQGAPPNSRLSPLSQSEDPGKRTEAYRLDSGRESLRDRGIQAGQTQVVEKTLPEVSNYTAWLEDNIQFSKQLEAPTEKKSLWNWKPFRAIARIGQQRFHCMFTVHVHGIEGLPAVMNGLRLAVSWKRKDLHTQCMPSRVFQGAARFEETLHLKSTVYGTKNGSKGMKFETKSFDLAVIALDVDELVLGKHRLDLSRLLPNTVEVRDEENDPSWTARFKLSGKAKGGTLVVTFGYQLLNKNAEPTNSLLSARFGESPMVKPMRSYNSLPSSPNNRRRGAWPSGVVDSPYSPAMSDPPNESEYMKMEHLSLNDEYSSISSDNAHGHARASFGKNAQKDLFWPSIEFQGNSKIPYHDPPEVTRTESGVLTRNSYEESFKTTHAESEVLTKKPSEKLYNTTRNESEVLTRKSSDKLYAKARYDDEPLTRKCSEEFLEEDDGPEFTVVYQGHEISSIVDTAALVPDCDDPNAEADIVQGLSDGDTDARDPMQDPTVAEAQVDFDALDKVKVLSIDSNSKTMLAEPSDKVSARALEPASDGKSPLRGRGSASERSAVSGGDGVGDGNKLKYQSAVRQEPRKISKPQEQEIEIVEVPEDWSLGIQDELEDRDESKLVDKPASNIEGNLIRREDCLLDGKGDKKCISAAVGRKGNESTVDVAIVNNHVDEIERKRRTKVMGRHDEDKEKIINVIDTVKSTVREDERVETVQSTTPWPQLKMKQECEDDYDLVAGEFLRLLKGDGSYAVTPSESGDDLPRAALLQHFGKEAPIRDSVDSNSNVPEYAKFRLKRAQEEPPLVSDNIGIPAWDDECDDEFTAIMVAAEAELQKATQLLQSKARAKMLEDEETKALMQDWGLNDNAFDRPQPTPDNSLAIVPVSPAPISKNGLYSRGGGSRGSLRSLEGRGAGGRLLLQGPNPVATPSEKGMQRRVSVSGIKGLPF</sequence>
<reference evidence="3 5" key="2">
    <citation type="journal article" date="2018" name="Plant J.">
        <title>The Physcomitrella patens chromosome-scale assembly reveals moss genome structure and evolution.</title>
        <authorList>
            <person name="Lang D."/>
            <person name="Ullrich K.K."/>
            <person name="Murat F."/>
            <person name="Fuchs J."/>
            <person name="Jenkins J."/>
            <person name="Haas F.B."/>
            <person name="Piednoel M."/>
            <person name="Gundlach H."/>
            <person name="Van Bel M."/>
            <person name="Meyberg R."/>
            <person name="Vives C."/>
            <person name="Morata J."/>
            <person name="Symeonidi A."/>
            <person name="Hiss M."/>
            <person name="Muchero W."/>
            <person name="Kamisugi Y."/>
            <person name="Saleh O."/>
            <person name="Blanc G."/>
            <person name="Decker E.L."/>
            <person name="van Gessel N."/>
            <person name="Grimwood J."/>
            <person name="Hayes R.D."/>
            <person name="Graham S.W."/>
            <person name="Gunter L.E."/>
            <person name="McDaniel S.F."/>
            <person name="Hoernstein S.N.W."/>
            <person name="Larsson A."/>
            <person name="Li F.W."/>
            <person name="Perroud P.F."/>
            <person name="Phillips J."/>
            <person name="Ranjan P."/>
            <person name="Rokshar D.S."/>
            <person name="Rothfels C.J."/>
            <person name="Schneider L."/>
            <person name="Shu S."/>
            <person name="Stevenson D.W."/>
            <person name="Thummler F."/>
            <person name="Tillich M."/>
            <person name="Villarreal Aguilar J.C."/>
            <person name="Widiez T."/>
            <person name="Wong G.K."/>
            <person name="Wymore A."/>
            <person name="Zhang Y."/>
            <person name="Zimmer A.D."/>
            <person name="Quatrano R.S."/>
            <person name="Mayer K.F.X."/>
            <person name="Goodstein D."/>
            <person name="Casacuberta J.M."/>
            <person name="Vandepoele K."/>
            <person name="Reski R."/>
            <person name="Cuming A.C."/>
            <person name="Tuskan G.A."/>
            <person name="Maumus F."/>
            <person name="Salse J."/>
            <person name="Schmutz J."/>
            <person name="Rensing S.A."/>
        </authorList>
    </citation>
    <scope>NUCLEOTIDE SEQUENCE [LARGE SCALE GENOMIC DNA]</scope>
    <source>
        <strain evidence="4 5">cv. Gransden 2004</strain>
    </source>
</reference>
<dbReference type="Gramene" id="Pp3c12_9200V3.1">
    <property type="protein sequence ID" value="Pp3c12_9200V3.1"/>
    <property type="gene ID" value="Pp3c12_9200"/>
</dbReference>
<feature type="compositionally biased region" description="Polar residues" evidence="1">
    <location>
        <begin position="576"/>
        <end position="585"/>
    </location>
</feature>
<feature type="compositionally biased region" description="Basic and acidic residues" evidence="1">
    <location>
        <begin position="884"/>
        <end position="893"/>
    </location>
</feature>
<dbReference type="EnsemblPlants" id="Pp3c12_9200V3.1">
    <property type="protein sequence ID" value="Pp3c12_9200V3.1"/>
    <property type="gene ID" value="Pp3c12_9200"/>
</dbReference>
<dbReference type="Gramene" id="Pp3c12_9200V3.2">
    <property type="protein sequence ID" value="Pp3c12_9200V3.2"/>
    <property type="gene ID" value="Pp3c12_9200"/>
</dbReference>
<dbReference type="FunCoup" id="A0A2K1JQ20">
    <property type="interactions" value="1751"/>
</dbReference>
<feature type="region of interest" description="Disordered" evidence="1">
    <location>
        <begin position="313"/>
        <end position="345"/>
    </location>
</feature>
<organism evidence="3">
    <name type="scientific">Physcomitrium patens</name>
    <name type="common">Spreading-leaved earth moss</name>
    <name type="synonym">Physcomitrella patens</name>
    <dbReference type="NCBI Taxonomy" id="3218"/>
    <lineage>
        <taxon>Eukaryota</taxon>
        <taxon>Viridiplantae</taxon>
        <taxon>Streptophyta</taxon>
        <taxon>Embryophyta</taxon>
        <taxon>Bryophyta</taxon>
        <taxon>Bryophytina</taxon>
        <taxon>Bryopsida</taxon>
        <taxon>Funariidae</taxon>
        <taxon>Funariales</taxon>
        <taxon>Funariaceae</taxon>
        <taxon>Physcomitrium</taxon>
    </lineage>
</organism>
<dbReference type="PANTHER" id="PTHR33414">
    <property type="entry name" value="PROTEIN PLASTID MOVEMENT IMPAIRED 1-RELATED 1"/>
    <property type="match status" value="1"/>
</dbReference>
<feature type="compositionally biased region" description="Polar residues" evidence="1">
    <location>
        <begin position="321"/>
        <end position="330"/>
    </location>
</feature>
<dbReference type="Pfam" id="PF10358">
    <property type="entry name" value="NT-C2"/>
    <property type="match status" value="1"/>
</dbReference>
<feature type="compositionally biased region" description="Basic and acidic residues" evidence="1">
    <location>
        <begin position="247"/>
        <end position="260"/>
    </location>
</feature>
<dbReference type="InterPro" id="IPR019448">
    <property type="entry name" value="NT-C2"/>
</dbReference>
<evidence type="ECO:0000313" key="5">
    <source>
        <dbReference type="Proteomes" id="UP000006727"/>
    </source>
</evidence>
<dbReference type="Gramene" id="Pp3c12_9200V3.3">
    <property type="protein sequence ID" value="Pp3c12_9200V3.3"/>
    <property type="gene ID" value="Pp3c12_9200"/>
</dbReference>
<keyword evidence="5" id="KW-1185">Reference proteome</keyword>
<feature type="region of interest" description="Disordered" evidence="1">
    <location>
        <begin position="1"/>
        <end position="260"/>
    </location>
</feature>
<name>A0A2K1JQ20_PHYPA</name>
<feature type="compositionally biased region" description="Basic and acidic residues" evidence="1">
    <location>
        <begin position="331"/>
        <end position="345"/>
    </location>
</feature>
<feature type="region of interest" description="Disordered" evidence="1">
    <location>
        <begin position="575"/>
        <end position="612"/>
    </location>
</feature>
<evidence type="ECO:0000313" key="4">
    <source>
        <dbReference type="EnsemblPlants" id="Pp3c12_9200V3.1"/>
    </source>
</evidence>
<protein>
    <recommendedName>
        <fullName evidence="2">C2 NT-type domain-containing protein</fullName>
    </recommendedName>
</protein>
<dbReference type="PANTHER" id="PTHR33414:SF1">
    <property type="entry name" value="PROTEIN PLASTID MOVEMENT IMPAIRED 1-RELATED 1"/>
    <property type="match status" value="1"/>
</dbReference>
<dbReference type="GeneID" id="112289198"/>
<dbReference type="EnsemblPlants" id="Pp3c12_9200V3.3">
    <property type="protein sequence ID" value="Pp3c12_9200V3.3"/>
    <property type="gene ID" value="Pp3c12_9200"/>
</dbReference>
<dbReference type="InterPro" id="IPR039614">
    <property type="entry name" value="PMI1-like"/>
</dbReference>
<dbReference type="PaxDb" id="3218-PP1S91_120V6.1"/>
<dbReference type="AlphaFoldDB" id="A0A2K1JQ20"/>
<dbReference type="EnsemblPlants" id="Pp3c12_9200V3.2">
    <property type="protein sequence ID" value="Pp3c12_9200V3.2"/>
    <property type="gene ID" value="Pp3c12_9200"/>
</dbReference>